<evidence type="ECO:0000313" key="2">
    <source>
        <dbReference type="Proteomes" id="UP001360953"/>
    </source>
</evidence>
<proteinExistence type="predicted"/>
<dbReference type="RefSeq" id="XP_066652201.1">
    <property type="nucleotide sequence ID" value="XM_066796708.1"/>
</dbReference>
<sequence length="308" mass="35527">MALLVRLRVQPIKVSNILANTDDLLTSIRNNTRTYDWQRRHRQPQCKLQCICTLCPDGDVFGDRKPVASVFLTRGFQSCLRRVHCDPGPDRKFSMLFAIQSLTQALKTPNPFRRKRPAVVSFADLPGEIKNMVYDYSLVPYDDDSLFIKPSPRNRRLEMIMPGGRPIARNLLCVNKQIHREAAPFLYSKNKFEFMSMRAVYLFMREIGATNRAMVRHIIIQPSWTPTGLTDVPGFDSLVGATRLETLTFSMRYTSTNAKRSLLRAARFWFEEVARKRGSKSAAVDLIRIKNQSADFLDEMRQFLEENL</sequence>
<protein>
    <submittedName>
        <fullName evidence="1">Uncharacterized protein</fullName>
    </submittedName>
</protein>
<dbReference type="EMBL" id="JBBPEH010000010">
    <property type="protein sequence ID" value="KAK7532808.1"/>
    <property type="molecule type" value="Genomic_DNA"/>
</dbReference>
<accession>A0ABR1LC48</accession>
<dbReference type="PANTHER" id="PTHR42085">
    <property type="entry name" value="F-BOX DOMAIN-CONTAINING PROTEIN"/>
    <property type="match status" value="1"/>
</dbReference>
<keyword evidence="2" id="KW-1185">Reference proteome</keyword>
<dbReference type="GeneID" id="92029614"/>
<dbReference type="Proteomes" id="UP001360953">
    <property type="component" value="Unassembled WGS sequence"/>
</dbReference>
<reference evidence="1 2" key="1">
    <citation type="submission" date="2024-04" db="EMBL/GenBank/DDBJ databases">
        <title>Phyllosticta paracitricarpa is synonymous to the EU quarantine fungus P. citricarpa based on phylogenomic analyses.</title>
        <authorList>
            <consortium name="Lawrence Berkeley National Laboratory"/>
            <person name="Van ingen-buijs V.A."/>
            <person name="Van westerhoven A.C."/>
            <person name="Haridas S."/>
            <person name="Skiadas P."/>
            <person name="Martin F."/>
            <person name="Groenewald J.Z."/>
            <person name="Crous P.W."/>
            <person name="Seidl M.F."/>
        </authorList>
    </citation>
    <scope>NUCLEOTIDE SEQUENCE [LARGE SCALE GENOMIC DNA]</scope>
    <source>
        <strain evidence="1 2">CPC 17464</strain>
    </source>
</reference>
<comment type="caution">
    <text evidence="1">The sequence shown here is derived from an EMBL/GenBank/DDBJ whole genome shotgun (WGS) entry which is preliminary data.</text>
</comment>
<gene>
    <name evidence="1" type="ORF">J3D65DRAFT_53680</name>
</gene>
<name>A0ABR1LC48_9PEZI</name>
<evidence type="ECO:0000313" key="1">
    <source>
        <dbReference type="EMBL" id="KAK7532808.1"/>
    </source>
</evidence>
<dbReference type="InterPro" id="IPR038883">
    <property type="entry name" value="AN11006-like"/>
</dbReference>
<organism evidence="1 2">
    <name type="scientific">Phyllosticta citribraziliensis</name>
    <dbReference type="NCBI Taxonomy" id="989973"/>
    <lineage>
        <taxon>Eukaryota</taxon>
        <taxon>Fungi</taxon>
        <taxon>Dikarya</taxon>
        <taxon>Ascomycota</taxon>
        <taxon>Pezizomycotina</taxon>
        <taxon>Dothideomycetes</taxon>
        <taxon>Dothideomycetes incertae sedis</taxon>
        <taxon>Botryosphaeriales</taxon>
        <taxon>Phyllostictaceae</taxon>
        <taxon>Phyllosticta</taxon>
    </lineage>
</organism>
<dbReference type="PANTHER" id="PTHR42085:SF8">
    <property type="entry name" value="F-BOX DOMAIN-CONTAINING PROTEIN"/>
    <property type="match status" value="1"/>
</dbReference>